<reference evidence="3" key="1">
    <citation type="journal article" date="2019" name="Beilstein J. Org. Chem.">
        <title>Nanangenines: drimane sesquiterpenoids as the dominant metabolite cohort of a novel Australian fungus, Aspergillus nanangensis.</title>
        <authorList>
            <person name="Lacey H.J."/>
            <person name="Gilchrist C.L.M."/>
            <person name="Crombie A."/>
            <person name="Kalaitzis J.A."/>
            <person name="Vuong D."/>
            <person name="Rutledge P.J."/>
            <person name="Turner P."/>
            <person name="Pitt J.I."/>
            <person name="Lacey E."/>
            <person name="Chooi Y.H."/>
            <person name="Piggott A.M."/>
        </authorList>
    </citation>
    <scope>NUCLEOTIDE SEQUENCE</scope>
    <source>
        <strain evidence="3">MST-FP2251</strain>
    </source>
</reference>
<feature type="domain" description="3-hydroxyisobutyrate dehydrogenase-like NAD-binding" evidence="2">
    <location>
        <begin position="297"/>
        <end position="392"/>
    </location>
</feature>
<dbReference type="Gene3D" id="1.10.1040.10">
    <property type="entry name" value="N-(1-d-carboxylethyl)-l-norvaline Dehydrogenase, domain 2"/>
    <property type="match status" value="2"/>
</dbReference>
<dbReference type="GO" id="GO:0051287">
    <property type="term" value="F:NAD binding"/>
    <property type="evidence" value="ECO:0007669"/>
    <property type="project" value="InterPro"/>
</dbReference>
<reference evidence="3" key="2">
    <citation type="submission" date="2020-02" db="EMBL/GenBank/DDBJ databases">
        <authorList>
            <person name="Gilchrist C.L.M."/>
            <person name="Chooi Y.-H."/>
        </authorList>
    </citation>
    <scope>NUCLEOTIDE SEQUENCE</scope>
    <source>
        <strain evidence="3">MST-FP2251</strain>
    </source>
</reference>
<dbReference type="AlphaFoldDB" id="A0AAD4GXR4"/>
<evidence type="ECO:0000259" key="1">
    <source>
        <dbReference type="Pfam" id="PF03446"/>
    </source>
</evidence>
<gene>
    <name evidence="3" type="ORF">FE257_012416</name>
</gene>
<keyword evidence="4" id="KW-1185">Reference proteome</keyword>
<dbReference type="InterPro" id="IPR036291">
    <property type="entry name" value="NAD(P)-bd_dom_sf"/>
</dbReference>
<feature type="domain" description="3-hydroxyisobutyrate dehydrogenase-like NAD-binding" evidence="2">
    <location>
        <begin position="173"/>
        <end position="258"/>
    </location>
</feature>
<comment type="caution">
    <text evidence="3">The sequence shown here is derived from an EMBL/GenBank/DDBJ whole genome shotgun (WGS) entry which is preliminary data.</text>
</comment>
<evidence type="ECO:0000313" key="3">
    <source>
        <dbReference type="EMBL" id="KAF9893005.1"/>
    </source>
</evidence>
<dbReference type="EMBL" id="VCAU01000009">
    <property type="protein sequence ID" value="KAF9893005.1"/>
    <property type="molecule type" value="Genomic_DNA"/>
</dbReference>
<dbReference type="SUPFAM" id="SSF51735">
    <property type="entry name" value="NAD(P)-binding Rossmann-fold domains"/>
    <property type="match status" value="1"/>
</dbReference>
<name>A0AAD4GXR4_ASPNN</name>
<dbReference type="PANTHER" id="PTHR43060:SF17">
    <property type="entry name" value="L-THREONATE DEHYDROGENASE"/>
    <property type="match status" value="1"/>
</dbReference>
<accession>A0AAD4GXR4</accession>
<evidence type="ECO:0000313" key="4">
    <source>
        <dbReference type="Proteomes" id="UP001194746"/>
    </source>
</evidence>
<dbReference type="Gene3D" id="3.40.50.720">
    <property type="entry name" value="NAD(P)-binding Rossmann-like Domain"/>
    <property type="match status" value="1"/>
</dbReference>
<dbReference type="InterPro" id="IPR013328">
    <property type="entry name" value="6PGD_dom2"/>
</dbReference>
<dbReference type="Pfam" id="PF03446">
    <property type="entry name" value="NAD_binding_2"/>
    <property type="match status" value="1"/>
</dbReference>
<dbReference type="GO" id="GO:0050661">
    <property type="term" value="F:NADP binding"/>
    <property type="evidence" value="ECO:0007669"/>
    <property type="project" value="InterPro"/>
</dbReference>
<dbReference type="InterPro" id="IPR008927">
    <property type="entry name" value="6-PGluconate_DH-like_C_sf"/>
</dbReference>
<organism evidence="3 4">
    <name type="scientific">Aspergillus nanangensis</name>
    <dbReference type="NCBI Taxonomy" id="2582783"/>
    <lineage>
        <taxon>Eukaryota</taxon>
        <taxon>Fungi</taxon>
        <taxon>Dikarya</taxon>
        <taxon>Ascomycota</taxon>
        <taxon>Pezizomycotina</taxon>
        <taxon>Eurotiomycetes</taxon>
        <taxon>Eurotiomycetidae</taxon>
        <taxon>Eurotiales</taxon>
        <taxon>Aspergillaceae</taxon>
        <taxon>Aspergillus</taxon>
        <taxon>Aspergillus subgen. Circumdati</taxon>
    </lineage>
</organism>
<protein>
    <submittedName>
        <fullName evidence="3">Uncharacterized protein</fullName>
    </submittedName>
</protein>
<proteinExistence type="predicted"/>
<dbReference type="SUPFAM" id="SSF48179">
    <property type="entry name" value="6-phosphogluconate dehydrogenase C-terminal domain-like"/>
    <property type="match status" value="2"/>
</dbReference>
<feature type="domain" description="6-phosphogluconate dehydrogenase NADP-binding" evidence="1">
    <location>
        <begin position="6"/>
        <end position="167"/>
    </location>
</feature>
<dbReference type="PROSITE" id="PS51257">
    <property type="entry name" value="PROKAR_LIPOPROTEIN"/>
    <property type="match status" value="1"/>
</dbReference>
<dbReference type="Proteomes" id="UP001194746">
    <property type="component" value="Unassembled WGS sequence"/>
</dbReference>
<dbReference type="InterPro" id="IPR029154">
    <property type="entry name" value="HIBADH-like_NADP-bd"/>
</dbReference>
<evidence type="ECO:0000259" key="2">
    <source>
        <dbReference type="Pfam" id="PF14833"/>
    </source>
</evidence>
<sequence>MDNKPKIGFIGLGAMGLGMASCLVKSGFDVTGFDINENAMEKFASHGGRAASTPSACAAAANILVIVVATSDQASSVLFDPHNGGLRTLPPNSTVLLCITADPAYILDVESRLKASKRADVRLIDCPISGGEARAQQGTLSLLCAGKGSDVEYVWDVLSCIGSQIHVIPGGIGAGSSVKMVHQILVGVHILACVEVMGLAYVAGLDMHKTYDSVMGGDAASWLFGQRAAHMLDKGEVPASSLMIITKDFSMVEASAHADDDCTALNTYLMRTGSLHSLRESSHLSKHPSKTINEAVITSLLIGIHAAASIEVLKFAQRLGLDSEMVRDIVRDAAGHSAMFEKVCAQLQGKSDIFLRTLDNYEDIAQDLSSAIDIAKSAKYPLFFASAALQQFYSS</sequence>
<dbReference type="InterPro" id="IPR006115">
    <property type="entry name" value="6PGDH_NADP-bd"/>
</dbReference>
<dbReference type="Pfam" id="PF14833">
    <property type="entry name" value="NAD_binding_11"/>
    <property type="match status" value="2"/>
</dbReference>
<dbReference type="PANTHER" id="PTHR43060">
    <property type="entry name" value="3-HYDROXYISOBUTYRATE DEHYDROGENASE-LIKE 1, MITOCHONDRIAL-RELATED"/>
    <property type="match status" value="1"/>
</dbReference>